<dbReference type="Pfam" id="PF05762">
    <property type="entry name" value="VWA_CoxE"/>
    <property type="match status" value="1"/>
</dbReference>
<keyword evidence="3" id="KW-1185">Reference proteome</keyword>
<comment type="caution">
    <text evidence="2">The sequence shown here is derived from an EMBL/GenBank/DDBJ whole genome shotgun (WGS) entry which is preliminary data.</text>
</comment>
<dbReference type="EMBL" id="BAABAQ010000004">
    <property type="protein sequence ID" value="GAA4191041.1"/>
    <property type="molecule type" value="Genomic_DNA"/>
</dbReference>
<dbReference type="PANTHER" id="PTHR39338:SF6">
    <property type="entry name" value="BLL5662 PROTEIN"/>
    <property type="match status" value="1"/>
</dbReference>
<dbReference type="Proteomes" id="UP001501251">
    <property type="component" value="Unassembled WGS sequence"/>
</dbReference>
<name>A0ABP8AUQ5_9ACTN</name>
<evidence type="ECO:0000313" key="3">
    <source>
        <dbReference type="Proteomes" id="UP001501251"/>
    </source>
</evidence>
<evidence type="ECO:0008006" key="4">
    <source>
        <dbReference type="Google" id="ProtNLM"/>
    </source>
</evidence>
<evidence type="ECO:0000256" key="1">
    <source>
        <dbReference type="SAM" id="MobiDB-lite"/>
    </source>
</evidence>
<feature type="region of interest" description="Disordered" evidence="1">
    <location>
        <begin position="1"/>
        <end position="46"/>
    </location>
</feature>
<reference evidence="3" key="1">
    <citation type="journal article" date="2019" name="Int. J. Syst. Evol. Microbiol.">
        <title>The Global Catalogue of Microorganisms (GCM) 10K type strain sequencing project: providing services to taxonomists for standard genome sequencing and annotation.</title>
        <authorList>
            <consortium name="The Broad Institute Genomics Platform"/>
            <consortium name="The Broad Institute Genome Sequencing Center for Infectious Disease"/>
            <person name="Wu L."/>
            <person name="Ma J."/>
        </authorList>
    </citation>
    <scope>NUCLEOTIDE SEQUENCE [LARGE SCALE GENOMIC DNA]</scope>
    <source>
        <strain evidence="3">JCM 17388</strain>
    </source>
</reference>
<dbReference type="Gene3D" id="3.40.50.410">
    <property type="entry name" value="von Willebrand factor, type A domain"/>
    <property type="match status" value="1"/>
</dbReference>
<gene>
    <name evidence="2" type="ORF">GCM10022252_30280</name>
</gene>
<feature type="region of interest" description="Disordered" evidence="1">
    <location>
        <begin position="415"/>
        <end position="451"/>
    </location>
</feature>
<feature type="compositionally biased region" description="Basic and acidic residues" evidence="1">
    <location>
        <begin position="10"/>
        <end position="20"/>
    </location>
</feature>
<proteinExistence type="predicted"/>
<evidence type="ECO:0000313" key="2">
    <source>
        <dbReference type="EMBL" id="GAA4191041.1"/>
    </source>
</evidence>
<dbReference type="CDD" id="cd00198">
    <property type="entry name" value="vWFA"/>
    <property type="match status" value="1"/>
</dbReference>
<feature type="region of interest" description="Disordered" evidence="1">
    <location>
        <begin position="124"/>
        <end position="169"/>
    </location>
</feature>
<accession>A0ABP8AUQ5</accession>
<dbReference type="PANTHER" id="PTHR39338">
    <property type="entry name" value="BLL5662 PROTEIN-RELATED"/>
    <property type="match status" value="1"/>
</dbReference>
<sequence>MSEPTGGAERSPDASHHAEEPPDASQPATFAKEPPGDPEPATDPRPAVLAAGHLWGFLTALRAEGVTTALPKQADLLRVVGASPPRDLTTLYWYARITLLHDIGELAAFDRVFTAWFRRGGLPDAVPPPPAGESDVPSPQGPGEDDPAPREVLPGDGVEASTLSTYGRRDFDTDGDRWRSVTRALEAAWPAVLPSAPSRRRRPARSGDRLDVRRVWRRAHRHDGEIVELRHRARPPRPRRLLILVDVSGSLRRHTPGLLRLAHTALRAAPARTEVFTFGTRLTRITSALSHPHPGRALRAVSELVTDADGGTAIGAALHEFLGVPRFVALARGALVIVISDGLERGDCVPMVRATARLSRLGHRLVWWSPLACSPTYRPVTRAMAAQLPHLDHLGGVRDLATGLAEVRRLPAVLSGPRRAAARRPHPPLPTGTDKPLPRTEAGDLHAGGIR</sequence>
<protein>
    <recommendedName>
        <fullName evidence="4">VWA domain-containing protein</fullName>
    </recommendedName>
</protein>
<dbReference type="InterPro" id="IPR036465">
    <property type="entry name" value="vWFA_dom_sf"/>
</dbReference>
<dbReference type="SUPFAM" id="SSF53300">
    <property type="entry name" value="vWA-like"/>
    <property type="match status" value="1"/>
</dbReference>
<organism evidence="2 3">
    <name type="scientific">Streptosporangium oxazolinicum</name>
    <dbReference type="NCBI Taxonomy" id="909287"/>
    <lineage>
        <taxon>Bacteria</taxon>
        <taxon>Bacillati</taxon>
        <taxon>Actinomycetota</taxon>
        <taxon>Actinomycetes</taxon>
        <taxon>Streptosporangiales</taxon>
        <taxon>Streptosporangiaceae</taxon>
        <taxon>Streptosporangium</taxon>
    </lineage>
</organism>
<dbReference type="InterPro" id="IPR008912">
    <property type="entry name" value="Uncharacterised_CoxE"/>
</dbReference>
<dbReference type="RefSeq" id="WP_344918475.1">
    <property type="nucleotide sequence ID" value="NZ_BAABAQ010000004.1"/>
</dbReference>